<name>A0A1Z5KIG6_FISSO</name>
<organism evidence="8 9">
    <name type="scientific">Fistulifera solaris</name>
    <name type="common">Oleaginous diatom</name>
    <dbReference type="NCBI Taxonomy" id="1519565"/>
    <lineage>
        <taxon>Eukaryota</taxon>
        <taxon>Sar</taxon>
        <taxon>Stramenopiles</taxon>
        <taxon>Ochrophyta</taxon>
        <taxon>Bacillariophyta</taxon>
        <taxon>Bacillariophyceae</taxon>
        <taxon>Bacillariophycidae</taxon>
        <taxon>Naviculales</taxon>
        <taxon>Naviculaceae</taxon>
        <taxon>Fistulifera</taxon>
    </lineage>
</organism>
<evidence type="ECO:0000256" key="1">
    <source>
        <dbReference type="ARBA" id="ARBA00004496"/>
    </source>
</evidence>
<protein>
    <recommendedName>
        <fullName evidence="7">RZ-type domain-containing protein</fullName>
    </recommendedName>
</protein>
<evidence type="ECO:0000256" key="5">
    <source>
        <dbReference type="ARBA" id="ARBA00022833"/>
    </source>
</evidence>
<keyword evidence="6" id="KW-0391">Immunity</keyword>
<dbReference type="GO" id="GO:0002376">
    <property type="term" value="P:immune system process"/>
    <property type="evidence" value="ECO:0007669"/>
    <property type="project" value="UniProtKB-KW"/>
</dbReference>
<gene>
    <name evidence="8" type="ORF">FisN_6Hu037</name>
</gene>
<evidence type="ECO:0000256" key="4">
    <source>
        <dbReference type="ARBA" id="ARBA00022771"/>
    </source>
</evidence>
<dbReference type="GO" id="GO:0008270">
    <property type="term" value="F:zinc ion binding"/>
    <property type="evidence" value="ECO:0007669"/>
    <property type="project" value="UniProtKB-KW"/>
</dbReference>
<evidence type="ECO:0000256" key="2">
    <source>
        <dbReference type="ARBA" id="ARBA00022490"/>
    </source>
</evidence>
<evidence type="ECO:0000256" key="3">
    <source>
        <dbReference type="ARBA" id="ARBA00022723"/>
    </source>
</evidence>
<evidence type="ECO:0000313" key="9">
    <source>
        <dbReference type="Proteomes" id="UP000198406"/>
    </source>
</evidence>
<dbReference type="InterPro" id="IPR046439">
    <property type="entry name" value="ZF_RZ_dom"/>
</dbReference>
<evidence type="ECO:0000313" key="8">
    <source>
        <dbReference type="EMBL" id="GAX25925.1"/>
    </source>
</evidence>
<sequence>MNDYNNHDVSEDPIIVLPCGHFYASSTLDGLLAMTEVYEICPRTDEFIGLKNLLDSDVNEKPAVCPDCRAVIHSVRRYGRFLNLKGLRSLERKHLFVVQSNLQALQSLYEEKKIYREPYLLKNLDDLETFIMISPMRKVKHACLSSAHSMEVPSPPTIPLLATLELKGRVYSQQIERFLKKDLMSGASKSREETPPMVQERFDAAIKTYRKGISLADESESTRSGANLRLAFASLLCRLSRSGRFPGYECKEKAELMMDWIIEKGNILGNELVSRAETMKQQLDNSEIVDIVMAMNVISGYNYGGSWSAHWFECPNGHPYFIGECGGAMQESNCPECGARIGGRSHVLNELNRPAEGLISQVGAELP</sequence>
<accession>A0A1Z5KIG6</accession>
<keyword evidence="4" id="KW-0863">Zinc-finger</keyword>
<keyword evidence="3" id="KW-0479">Metal-binding</keyword>
<keyword evidence="9" id="KW-1185">Reference proteome</keyword>
<dbReference type="GO" id="GO:0005737">
    <property type="term" value="C:cytoplasm"/>
    <property type="evidence" value="ECO:0007669"/>
    <property type="project" value="UniProtKB-SubCell"/>
</dbReference>
<dbReference type="Pfam" id="PF20173">
    <property type="entry name" value="ZnF_RZ-type"/>
    <property type="match status" value="1"/>
</dbReference>
<comment type="caution">
    <text evidence="8">The sequence shown here is derived from an EMBL/GenBank/DDBJ whole genome shotgun (WGS) entry which is preliminary data.</text>
</comment>
<keyword evidence="2" id="KW-0963">Cytoplasm</keyword>
<keyword evidence="5" id="KW-0862">Zinc</keyword>
<dbReference type="AlphaFoldDB" id="A0A1Z5KIG6"/>
<dbReference type="InParanoid" id="A0A1Z5KIG6"/>
<dbReference type="PROSITE" id="PS51981">
    <property type="entry name" value="ZF_RZ"/>
    <property type="match status" value="1"/>
</dbReference>
<dbReference type="OrthoDB" id="47599at2759"/>
<evidence type="ECO:0000259" key="7">
    <source>
        <dbReference type="PROSITE" id="PS51981"/>
    </source>
</evidence>
<evidence type="ECO:0000256" key="6">
    <source>
        <dbReference type="ARBA" id="ARBA00022859"/>
    </source>
</evidence>
<reference evidence="8 9" key="1">
    <citation type="journal article" date="2015" name="Plant Cell">
        <title>Oil accumulation by the oleaginous diatom Fistulifera solaris as revealed by the genome and transcriptome.</title>
        <authorList>
            <person name="Tanaka T."/>
            <person name="Maeda Y."/>
            <person name="Veluchamy A."/>
            <person name="Tanaka M."/>
            <person name="Abida H."/>
            <person name="Marechal E."/>
            <person name="Bowler C."/>
            <person name="Muto M."/>
            <person name="Sunaga Y."/>
            <person name="Tanaka M."/>
            <person name="Yoshino T."/>
            <person name="Taniguchi T."/>
            <person name="Fukuda Y."/>
            <person name="Nemoto M."/>
            <person name="Matsumoto M."/>
            <person name="Wong P.S."/>
            <person name="Aburatani S."/>
            <person name="Fujibuchi W."/>
        </authorList>
    </citation>
    <scope>NUCLEOTIDE SEQUENCE [LARGE SCALE GENOMIC DNA]</scope>
    <source>
        <strain evidence="8 9">JPCC DA0580</strain>
    </source>
</reference>
<dbReference type="Proteomes" id="UP000198406">
    <property type="component" value="Unassembled WGS sequence"/>
</dbReference>
<dbReference type="EMBL" id="BDSP01000234">
    <property type="protein sequence ID" value="GAX25925.1"/>
    <property type="molecule type" value="Genomic_DNA"/>
</dbReference>
<comment type="subcellular location">
    <subcellularLocation>
        <location evidence="1">Cytoplasm</location>
    </subcellularLocation>
</comment>
<proteinExistence type="predicted"/>
<feature type="domain" description="RZ-type" evidence="7">
    <location>
        <begin position="283"/>
        <end position="364"/>
    </location>
</feature>